<sequence length="39" mass="3892">MVGGLAERDALTPFLTHTASAVAWVLPGAREGGALGEGL</sequence>
<dbReference type="KEGG" id="ksk:KSE_63860"/>
<dbReference type="AlphaFoldDB" id="E4N1W1"/>
<dbReference type="STRING" id="452652.KSE_63860"/>
<evidence type="ECO:0000313" key="2">
    <source>
        <dbReference type="Proteomes" id="UP000007076"/>
    </source>
</evidence>
<proteinExistence type="predicted"/>
<reference evidence="1 2" key="1">
    <citation type="journal article" date="2010" name="DNA Res.">
        <title>Genome sequence of Kitasatospora setae NBRC 14216T: an evolutionary snapshot of the family Streptomycetaceae.</title>
        <authorList>
            <person name="Ichikawa N."/>
            <person name="Oguchi A."/>
            <person name="Ikeda H."/>
            <person name="Ishikawa J."/>
            <person name="Kitani S."/>
            <person name="Watanabe Y."/>
            <person name="Nakamura S."/>
            <person name="Katano Y."/>
            <person name="Kishi E."/>
            <person name="Sasagawa M."/>
            <person name="Ankai A."/>
            <person name="Fukui S."/>
            <person name="Hashimoto Y."/>
            <person name="Kamata S."/>
            <person name="Otoguro M."/>
            <person name="Tanikawa S."/>
            <person name="Nihira T."/>
            <person name="Horinouchi S."/>
            <person name="Ohnishi Y."/>
            <person name="Hayakawa M."/>
            <person name="Kuzuyama T."/>
            <person name="Arisawa A."/>
            <person name="Nomoto F."/>
            <person name="Miura H."/>
            <person name="Takahashi Y."/>
            <person name="Fujita N."/>
        </authorList>
    </citation>
    <scope>NUCLEOTIDE SEQUENCE [LARGE SCALE GENOMIC DNA]</scope>
    <source>
        <strain evidence="2">ATCC 33774 / DSM 43861 / JCM 3304 / KCC A-0304 / NBRC 14216 / KM-6054</strain>
    </source>
</reference>
<keyword evidence="2" id="KW-1185">Reference proteome</keyword>
<dbReference type="PATRIC" id="fig|452652.3.peg.6406"/>
<name>E4N1W1_KITSK</name>
<dbReference type="HOGENOM" id="CLU_3311240_0_0_11"/>
<gene>
    <name evidence="1" type="ordered locus">KSE_63860</name>
</gene>
<dbReference type="EMBL" id="AP010968">
    <property type="protein sequence ID" value="BAJ32145.1"/>
    <property type="molecule type" value="Genomic_DNA"/>
</dbReference>
<protein>
    <submittedName>
        <fullName evidence="1">Uncharacterized protein</fullName>
    </submittedName>
</protein>
<dbReference type="Proteomes" id="UP000007076">
    <property type="component" value="Chromosome"/>
</dbReference>
<dbReference type="eggNOG" id="COG2837">
    <property type="taxonomic scope" value="Bacteria"/>
</dbReference>
<organism evidence="1 2">
    <name type="scientific">Kitasatospora setae (strain ATCC 33774 / DSM 43861 / JCM 3304 / KCC A-0304 / NBRC 14216 / KM-6054)</name>
    <name type="common">Streptomyces setae</name>
    <dbReference type="NCBI Taxonomy" id="452652"/>
    <lineage>
        <taxon>Bacteria</taxon>
        <taxon>Bacillati</taxon>
        <taxon>Actinomycetota</taxon>
        <taxon>Actinomycetes</taxon>
        <taxon>Kitasatosporales</taxon>
        <taxon>Streptomycetaceae</taxon>
        <taxon>Kitasatospora</taxon>
    </lineage>
</organism>
<evidence type="ECO:0000313" key="1">
    <source>
        <dbReference type="EMBL" id="BAJ32145.1"/>
    </source>
</evidence>
<accession>E4N1W1</accession>